<protein>
    <submittedName>
        <fullName evidence="1">Uncharacterized protein</fullName>
    </submittedName>
</protein>
<organism evidence="1 2">
    <name type="scientific">Euplotes crassus</name>
    <dbReference type="NCBI Taxonomy" id="5936"/>
    <lineage>
        <taxon>Eukaryota</taxon>
        <taxon>Sar</taxon>
        <taxon>Alveolata</taxon>
        <taxon>Ciliophora</taxon>
        <taxon>Intramacronucleata</taxon>
        <taxon>Spirotrichea</taxon>
        <taxon>Hypotrichia</taxon>
        <taxon>Euplotida</taxon>
        <taxon>Euplotidae</taxon>
        <taxon>Moneuplotes</taxon>
    </lineage>
</organism>
<dbReference type="AlphaFoldDB" id="A0AAD1YB93"/>
<accession>A0AAD1YB93</accession>
<comment type="caution">
    <text evidence="1">The sequence shown here is derived from an EMBL/GenBank/DDBJ whole genome shotgun (WGS) entry which is preliminary data.</text>
</comment>
<reference evidence="1" key="1">
    <citation type="submission" date="2023-07" db="EMBL/GenBank/DDBJ databases">
        <authorList>
            <consortium name="AG Swart"/>
            <person name="Singh M."/>
            <person name="Singh A."/>
            <person name="Seah K."/>
            <person name="Emmerich C."/>
        </authorList>
    </citation>
    <scope>NUCLEOTIDE SEQUENCE</scope>
    <source>
        <strain evidence="1">DP1</strain>
    </source>
</reference>
<dbReference type="EMBL" id="CAMPGE010030070">
    <property type="protein sequence ID" value="CAI2387571.1"/>
    <property type="molecule type" value="Genomic_DNA"/>
</dbReference>
<proteinExistence type="predicted"/>
<sequence length="486" mass="55787">MSFEHIVIDVQDCLQLGPGEGGKEEGVEGILDICSQIGVNGAIVSLYFPVFCQEIGKFQKLLIQKNKPKGNTETNQEFKVNIVVGLQWLFFELGSHSFVGHEIVVYSSNPNFFHKQFVDMFQQKCGSNQNISIKHKRMEKLLEDLEPLESLAESTDTEESKTDPKLMKHNKEKNYQIKIKEGNKSIETRNSDSETVACQTAITGSTPCSQIGDEMEELDIKFRQNKNYKNSLVELLEKIPKYFNKTGDNNVIKFMNGLENLVNQHLNKFQKSSKIALSISERKNYFFFVRNFLHKHKIIECEILNLWVTTHHGDTEEKIKDSYTVKIDFGKIDTAFAKLKQTTSKFSLKGHQLVDNIHTYGSICHATVKNLIRNDLMSSDKPINSVKSLTQNIYHALKCIYNSKTVTKEQKHVIKKDKRVKYLICEILRNRGVWEEKENGSVEINRARCESFSNEVDTTPSRKMINKLICEIQSIVCQENISSNEH</sequence>
<evidence type="ECO:0000313" key="2">
    <source>
        <dbReference type="Proteomes" id="UP001295684"/>
    </source>
</evidence>
<keyword evidence="2" id="KW-1185">Reference proteome</keyword>
<evidence type="ECO:0000313" key="1">
    <source>
        <dbReference type="EMBL" id="CAI2387571.1"/>
    </source>
</evidence>
<name>A0AAD1YB93_EUPCR</name>
<gene>
    <name evidence="1" type="ORF">ECRASSUSDP1_LOCUS29204</name>
</gene>
<dbReference type="Proteomes" id="UP001295684">
    <property type="component" value="Unassembled WGS sequence"/>
</dbReference>